<feature type="DNA-binding region" description="H-T-H motif" evidence="4">
    <location>
        <begin position="38"/>
        <end position="57"/>
    </location>
</feature>
<dbReference type="Pfam" id="PF21597">
    <property type="entry name" value="TetR_C_43"/>
    <property type="match status" value="1"/>
</dbReference>
<organism evidence="6 7">
    <name type="scientific">Microbacterium halimionae</name>
    <dbReference type="NCBI Taxonomy" id="1526413"/>
    <lineage>
        <taxon>Bacteria</taxon>
        <taxon>Bacillati</taxon>
        <taxon>Actinomycetota</taxon>
        <taxon>Actinomycetes</taxon>
        <taxon>Micrococcales</taxon>
        <taxon>Microbacteriaceae</taxon>
        <taxon>Microbacterium</taxon>
    </lineage>
</organism>
<dbReference type="AlphaFoldDB" id="A0A7W3JQ84"/>
<comment type="caution">
    <text evidence="6">The sequence shown here is derived from an EMBL/GenBank/DDBJ whole genome shotgun (WGS) entry which is preliminary data.</text>
</comment>
<dbReference type="PANTHER" id="PTHR30055">
    <property type="entry name" value="HTH-TYPE TRANSCRIPTIONAL REGULATOR RUTR"/>
    <property type="match status" value="1"/>
</dbReference>
<evidence type="ECO:0000259" key="5">
    <source>
        <dbReference type="PROSITE" id="PS50977"/>
    </source>
</evidence>
<dbReference type="InterPro" id="IPR009057">
    <property type="entry name" value="Homeodomain-like_sf"/>
</dbReference>
<evidence type="ECO:0000313" key="7">
    <source>
        <dbReference type="Proteomes" id="UP000526083"/>
    </source>
</evidence>
<keyword evidence="2 4" id="KW-0238">DNA-binding</keyword>
<dbReference type="Gene3D" id="1.10.357.10">
    <property type="entry name" value="Tetracycline Repressor, domain 2"/>
    <property type="match status" value="1"/>
</dbReference>
<dbReference type="InterPro" id="IPR001647">
    <property type="entry name" value="HTH_TetR"/>
</dbReference>
<keyword evidence="1" id="KW-0805">Transcription regulation</keyword>
<protein>
    <submittedName>
        <fullName evidence="6">AcrR family transcriptional regulator</fullName>
    </submittedName>
</protein>
<evidence type="ECO:0000256" key="1">
    <source>
        <dbReference type="ARBA" id="ARBA00023015"/>
    </source>
</evidence>
<gene>
    <name evidence="6" type="ORF">FHX48_002121</name>
</gene>
<dbReference type="SUPFAM" id="SSF46689">
    <property type="entry name" value="Homeodomain-like"/>
    <property type="match status" value="1"/>
</dbReference>
<sequence>MAEEENRRRGMRADALRSRGRLLESAAELIARDGTGVSLEEIAREAGVGSATLHRHFPTRWNLLESIFKDRADQIAQQADELMADDPNVAFASWFSALVDMANRTSGLAAVIGPPPDDQASDMPSCHDVIAGAGGRLLHVGKTSGDIRADIQIDELMAMAMAISSLPDRDARNRLLEITVNGWGQPFPGP</sequence>
<dbReference type="InterPro" id="IPR036271">
    <property type="entry name" value="Tet_transcr_reg_TetR-rel_C_sf"/>
</dbReference>
<evidence type="ECO:0000256" key="3">
    <source>
        <dbReference type="ARBA" id="ARBA00023163"/>
    </source>
</evidence>
<dbReference type="RefSeq" id="WP_167045221.1">
    <property type="nucleotide sequence ID" value="NZ_JAAOZB010000001.1"/>
</dbReference>
<dbReference type="Pfam" id="PF00440">
    <property type="entry name" value="TetR_N"/>
    <property type="match status" value="1"/>
</dbReference>
<dbReference type="InterPro" id="IPR050109">
    <property type="entry name" value="HTH-type_TetR-like_transc_reg"/>
</dbReference>
<dbReference type="PANTHER" id="PTHR30055:SF234">
    <property type="entry name" value="HTH-TYPE TRANSCRIPTIONAL REGULATOR BETI"/>
    <property type="match status" value="1"/>
</dbReference>
<dbReference type="Proteomes" id="UP000526083">
    <property type="component" value="Unassembled WGS sequence"/>
</dbReference>
<dbReference type="EMBL" id="JACGWY010000004">
    <property type="protein sequence ID" value="MBA8817027.1"/>
    <property type="molecule type" value="Genomic_DNA"/>
</dbReference>
<dbReference type="PRINTS" id="PR00455">
    <property type="entry name" value="HTHTETR"/>
</dbReference>
<dbReference type="GO" id="GO:0000976">
    <property type="term" value="F:transcription cis-regulatory region binding"/>
    <property type="evidence" value="ECO:0007669"/>
    <property type="project" value="TreeGrafter"/>
</dbReference>
<name>A0A7W3JQ84_9MICO</name>
<evidence type="ECO:0000256" key="4">
    <source>
        <dbReference type="PROSITE-ProRule" id="PRU00335"/>
    </source>
</evidence>
<dbReference type="PROSITE" id="PS50977">
    <property type="entry name" value="HTH_TETR_2"/>
    <property type="match status" value="1"/>
</dbReference>
<evidence type="ECO:0000313" key="6">
    <source>
        <dbReference type="EMBL" id="MBA8817027.1"/>
    </source>
</evidence>
<dbReference type="SUPFAM" id="SSF48498">
    <property type="entry name" value="Tetracyclin repressor-like, C-terminal domain"/>
    <property type="match status" value="1"/>
</dbReference>
<evidence type="ECO:0000256" key="2">
    <source>
        <dbReference type="ARBA" id="ARBA00023125"/>
    </source>
</evidence>
<keyword evidence="3" id="KW-0804">Transcription</keyword>
<dbReference type="InterPro" id="IPR049445">
    <property type="entry name" value="TetR_SbtR-like_C"/>
</dbReference>
<accession>A0A7W3JQ84</accession>
<keyword evidence="7" id="KW-1185">Reference proteome</keyword>
<dbReference type="GO" id="GO:0003700">
    <property type="term" value="F:DNA-binding transcription factor activity"/>
    <property type="evidence" value="ECO:0007669"/>
    <property type="project" value="TreeGrafter"/>
</dbReference>
<proteinExistence type="predicted"/>
<feature type="domain" description="HTH tetR-type" evidence="5">
    <location>
        <begin position="16"/>
        <end position="75"/>
    </location>
</feature>
<reference evidence="6 7" key="1">
    <citation type="submission" date="2020-07" db="EMBL/GenBank/DDBJ databases">
        <title>Sequencing the genomes of 1000 actinobacteria strains.</title>
        <authorList>
            <person name="Klenk H.-P."/>
        </authorList>
    </citation>
    <scope>NUCLEOTIDE SEQUENCE [LARGE SCALE GENOMIC DNA]</scope>
    <source>
        <strain evidence="6 7">DSM 27576</strain>
    </source>
</reference>